<comment type="caution">
    <text evidence="1">The sequence shown here is derived from an EMBL/GenBank/DDBJ whole genome shotgun (WGS) entry which is preliminary data.</text>
</comment>
<gene>
    <name evidence="1" type="ORF">XP315_10890</name>
</gene>
<protein>
    <submittedName>
        <fullName evidence="1">Uncharacterized protein</fullName>
    </submittedName>
</protein>
<dbReference type="EMBL" id="JZUY01000040">
    <property type="protein sequence ID" value="KLC05483.1"/>
    <property type="molecule type" value="Genomic_DNA"/>
</dbReference>
<reference evidence="1 2" key="1">
    <citation type="submission" date="2015-02" db="EMBL/GenBank/DDBJ databases">
        <title>Whole genome sequencing of multiple isolates of three species of pepper and tomato-infecting xanthomonads reveals genetic diversity in field strains and pinpoints effectors responsible for host specificity.</title>
        <authorList>
            <person name="Schwartz A."/>
            <person name="Dahlbeck D."/>
            <person name="Staskawicz B."/>
            <person name="Bart R."/>
            <person name="Potnis N."/>
            <person name="Minsavage G."/>
            <person name="Timilsina S."/>
            <person name="Goss E."/>
            <person name="Jones J."/>
            <person name="Vallad G."/>
            <person name="Barak J."/>
            <person name="Miller S."/>
            <person name="Ritchie D."/>
            <person name="Martins J.Jr."/>
            <person name="Patane J.S."/>
            <person name="Setubal J.C."/>
        </authorList>
    </citation>
    <scope>NUCLEOTIDE SEQUENCE [LARGE SCALE GENOMIC DNA]</scope>
    <source>
        <strain evidence="1 2">Xp3-15</strain>
    </source>
</reference>
<keyword evidence="2" id="KW-1185">Reference proteome</keyword>
<sequence>MGIATSCRQCVLLPKAAGRAFGVSGLIIAATCMRWPQVGSDGCAQAGPHVAHGLCLALRPSLVRLAVRLIALPIRQARAA</sequence>
<proteinExistence type="predicted"/>
<dbReference type="Proteomes" id="UP000035369">
    <property type="component" value="Unassembled WGS sequence"/>
</dbReference>
<organism evidence="1 2">
    <name type="scientific">Xanthomonas perforans</name>
    <dbReference type="NCBI Taxonomy" id="442694"/>
    <lineage>
        <taxon>Bacteria</taxon>
        <taxon>Pseudomonadati</taxon>
        <taxon>Pseudomonadota</taxon>
        <taxon>Gammaproteobacteria</taxon>
        <taxon>Lysobacterales</taxon>
        <taxon>Lysobacteraceae</taxon>
        <taxon>Xanthomonas</taxon>
    </lineage>
</organism>
<name>A0ABR5ESC7_XANPE</name>
<evidence type="ECO:0000313" key="2">
    <source>
        <dbReference type="Proteomes" id="UP000035369"/>
    </source>
</evidence>
<evidence type="ECO:0000313" key="1">
    <source>
        <dbReference type="EMBL" id="KLC05483.1"/>
    </source>
</evidence>
<accession>A0ABR5ESC7</accession>